<dbReference type="SUPFAM" id="SSF102114">
    <property type="entry name" value="Radical SAM enzymes"/>
    <property type="match status" value="1"/>
</dbReference>
<evidence type="ECO:0000256" key="5">
    <source>
        <dbReference type="ARBA" id="ARBA00023014"/>
    </source>
</evidence>
<reference evidence="8" key="2">
    <citation type="journal article" date="2021" name="PeerJ">
        <title>Extensive microbial diversity within the chicken gut microbiome revealed by metagenomics and culture.</title>
        <authorList>
            <person name="Gilroy R."/>
            <person name="Ravi A."/>
            <person name="Getino M."/>
            <person name="Pursley I."/>
            <person name="Horton D.L."/>
            <person name="Alikhan N.F."/>
            <person name="Baker D."/>
            <person name="Gharbi K."/>
            <person name="Hall N."/>
            <person name="Watson M."/>
            <person name="Adriaenssens E.M."/>
            <person name="Foster-Nyarko E."/>
            <person name="Jarju S."/>
            <person name="Secka A."/>
            <person name="Antonio M."/>
            <person name="Oren A."/>
            <person name="Chaudhuri R.R."/>
            <person name="La Ragione R."/>
            <person name="Hildebrand F."/>
            <person name="Pallen M.J."/>
        </authorList>
    </citation>
    <scope>NUCLEOTIDE SEQUENCE</scope>
    <source>
        <strain evidence="8">20514</strain>
    </source>
</reference>
<name>A0A9D9EJA1_9BACT</name>
<evidence type="ECO:0000256" key="3">
    <source>
        <dbReference type="ARBA" id="ARBA00022723"/>
    </source>
</evidence>
<dbReference type="GO" id="GO:0046872">
    <property type="term" value="F:metal ion binding"/>
    <property type="evidence" value="ECO:0007669"/>
    <property type="project" value="UniProtKB-KW"/>
</dbReference>
<evidence type="ECO:0000256" key="6">
    <source>
        <dbReference type="ARBA" id="ARBA00023601"/>
    </source>
</evidence>
<dbReference type="InterPro" id="IPR007197">
    <property type="entry name" value="rSAM"/>
</dbReference>
<evidence type="ECO:0000256" key="1">
    <source>
        <dbReference type="ARBA" id="ARBA00001966"/>
    </source>
</evidence>
<accession>A0A9D9EJA1</accession>
<evidence type="ECO:0000313" key="9">
    <source>
        <dbReference type="Proteomes" id="UP000810252"/>
    </source>
</evidence>
<dbReference type="Pfam" id="PF04055">
    <property type="entry name" value="Radical_SAM"/>
    <property type="match status" value="1"/>
</dbReference>
<proteinExistence type="inferred from homology"/>
<comment type="cofactor">
    <cofactor evidence="1">
        <name>[4Fe-4S] cluster</name>
        <dbReference type="ChEBI" id="CHEBI:49883"/>
    </cofactor>
</comment>
<keyword evidence="3" id="KW-0479">Metal-binding</keyword>
<dbReference type="CDD" id="cd01335">
    <property type="entry name" value="Radical_SAM"/>
    <property type="match status" value="1"/>
</dbReference>
<gene>
    <name evidence="8" type="ORF">IAC29_04495</name>
</gene>
<comment type="similarity">
    <text evidence="6">Belongs to the radical SAM superfamily. Anaerobic sulfatase-maturating enzyme family.</text>
</comment>
<evidence type="ECO:0000259" key="7">
    <source>
        <dbReference type="Pfam" id="PF04055"/>
    </source>
</evidence>
<dbReference type="AlphaFoldDB" id="A0A9D9EJA1"/>
<dbReference type="SFLD" id="SFLDS00029">
    <property type="entry name" value="Radical_SAM"/>
    <property type="match status" value="1"/>
</dbReference>
<feature type="domain" description="Radical SAM core" evidence="7">
    <location>
        <begin position="99"/>
        <end position="257"/>
    </location>
</feature>
<dbReference type="SFLD" id="SFLDG01067">
    <property type="entry name" value="SPASM/twitch_domain_containing"/>
    <property type="match status" value="1"/>
</dbReference>
<dbReference type="PANTHER" id="PTHR43273">
    <property type="entry name" value="ANAEROBIC SULFATASE-MATURATING ENZYME HOMOLOG ASLB-RELATED"/>
    <property type="match status" value="1"/>
</dbReference>
<dbReference type="InterPro" id="IPR058240">
    <property type="entry name" value="rSAM_sf"/>
</dbReference>
<dbReference type="GO" id="GO:0016491">
    <property type="term" value="F:oxidoreductase activity"/>
    <property type="evidence" value="ECO:0007669"/>
    <property type="project" value="InterPro"/>
</dbReference>
<dbReference type="PANTHER" id="PTHR43273:SF3">
    <property type="entry name" value="ANAEROBIC SULFATASE-MATURATING ENZYME HOMOLOG ASLB-RELATED"/>
    <property type="match status" value="1"/>
</dbReference>
<protein>
    <submittedName>
        <fullName evidence="8">Radical SAM protein</fullName>
    </submittedName>
</protein>
<keyword evidence="2" id="KW-0949">S-adenosyl-L-methionine</keyword>
<keyword evidence="4" id="KW-0408">Iron</keyword>
<dbReference type="Gene3D" id="3.20.20.70">
    <property type="entry name" value="Aldolase class I"/>
    <property type="match status" value="1"/>
</dbReference>
<evidence type="ECO:0000256" key="2">
    <source>
        <dbReference type="ARBA" id="ARBA00022691"/>
    </source>
</evidence>
<organism evidence="8 9">
    <name type="scientific">Candidatus Cryptobacteroides merdigallinarum</name>
    <dbReference type="NCBI Taxonomy" id="2840770"/>
    <lineage>
        <taxon>Bacteria</taxon>
        <taxon>Pseudomonadati</taxon>
        <taxon>Bacteroidota</taxon>
        <taxon>Bacteroidia</taxon>
        <taxon>Bacteroidales</taxon>
        <taxon>Candidatus Cryptobacteroides</taxon>
    </lineage>
</organism>
<keyword evidence="5" id="KW-0411">Iron-sulfur</keyword>
<evidence type="ECO:0000313" key="8">
    <source>
        <dbReference type="EMBL" id="MBO8448513.1"/>
    </source>
</evidence>
<dbReference type="InterPro" id="IPR013785">
    <property type="entry name" value="Aldolase_TIM"/>
</dbReference>
<comment type="caution">
    <text evidence="8">The sequence shown here is derived from an EMBL/GenBank/DDBJ whole genome shotgun (WGS) entry which is preliminary data.</text>
</comment>
<dbReference type="InterPro" id="IPR023867">
    <property type="entry name" value="Sulphatase_maturase_rSAM"/>
</dbReference>
<dbReference type="Proteomes" id="UP000810252">
    <property type="component" value="Unassembled WGS sequence"/>
</dbReference>
<feature type="non-terminal residue" evidence="8">
    <location>
        <position position="363"/>
    </location>
</feature>
<reference evidence="8" key="1">
    <citation type="submission" date="2020-10" db="EMBL/GenBank/DDBJ databases">
        <authorList>
            <person name="Gilroy R."/>
        </authorList>
    </citation>
    <scope>NUCLEOTIDE SEQUENCE</scope>
    <source>
        <strain evidence="8">20514</strain>
    </source>
</reference>
<evidence type="ECO:0000256" key="4">
    <source>
        <dbReference type="ARBA" id="ARBA00023004"/>
    </source>
</evidence>
<dbReference type="GO" id="GO:0051536">
    <property type="term" value="F:iron-sulfur cluster binding"/>
    <property type="evidence" value="ECO:0007669"/>
    <property type="project" value="UniProtKB-KW"/>
</dbReference>
<dbReference type="EMBL" id="JADIMQ010000065">
    <property type="protein sequence ID" value="MBO8448513.1"/>
    <property type="molecule type" value="Genomic_DNA"/>
</dbReference>
<sequence length="363" mass="41714">MEYDRLIENDIFPIPVGDEFGKDSNEINIVYSPLTDRAILVTHEYLDMMYSYMAQPENREMLPESVTEVMNSLTDFENRKKPALLADNPNTYTRMAILPNNVCNFKCSYCYSAHGRSGKVISKEILKASLDHFIDNERISADNKLAISILGGGEPMLSWDLVKFIIEYSNERATRMGFRGMDINLVTNGSIFTQDMIDTIKKYKIPISISFEILEEIQNLQRGHYDKVRENINWIISEGIRPQLRACITQDNISLMKRMIEEVLEKFPGTREVMMEYVTDPERMTDPMVVRSFYEQYINNFFEAHDYAAEHGLLLDCSAYRNFNLLIQRFCPGDNTLTAYGEISVCSRIGAPADVGYAESIYG</sequence>